<comment type="similarity">
    <text evidence="2 3">Belongs to the YajQ family.</text>
</comment>
<keyword evidence="1 3" id="KW-0547">Nucleotide-binding</keyword>
<name>A0A100WFX1_MYCCR</name>
<dbReference type="AlphaFoldDB" id="A0A100WFX1"/>
<accession>A0A100WFX1</accession>
<dbReference type="InterPro" id="IPR035571">
    <property type="entry name" value="UPF0234-like_C"/>
</dbReference>
<dbReference type="Pfam" id="PF04461">
    <property type="entry name" value="YajQ"/>
    <property type="match status" value="1"/>
</dbReference>
<dbReference type="InterPro" id="IPR036183">
    <property type="entry name" value="YajQ-like_sf"/>
</dbReference>
<organism evidence="4 5">
    <name type="scientific">Mycolicibacterium canariasense</name>
    <name type="common">Mycobacterium canariasense</name>
    <dbReference type="NCBI Taxonomy" id="228230"/>
    <lineage>
        <taxon>Bacteria</taxon>
        <taxon>Bacillati</taxon>
        <taxon>Actinomycetota</taxon>
        <taxon>Actinomycetes</taxon>
        <taxon>Mycobacteriales</taxon>
        <taxon>Mycobacteriaceae</taxon>
        <taxon>Mycolicibacterium</taxon>
    </lineage>
</organism>
<dbReference type="NCBIfam" id="NF003819">
    <property type="entry name" value="PRK05412.1"/>
    <property type="match status" value="1"/>
</dbReference>
<evidence type="ECO:0000256" key="1">
    <source>
        <dbReference type="ARBA" id="ARBA00022741"/>
    </source>
</evidence>
<gene>
    <name evidence="4" type="ORF">RMCC_4508</name>
</gene>
<dbReference type="EMBL" id="BCSY01000076">
    <property type="protein sequence ID" value="GAS97542.1"/>
    <property type="molecule type" value="Genomic_DNA"/>
</dbReference>
<comment type="caution">
    <text evidence="4">The sequence shown here is derived from an EMBL/GenBank/DDBJ whole genome shotgun (WGS) entry which is preliminary data.</text>
</comment>
<dbReference type="Gene3D" id="3.30.70.990">
    <property type="entry name" value="YajQ-like, domain 2"/>
    <property type="match status" value="1"/>
</dbReference>
<evidence type="ECO:0000313" key="5">
    <source>
        <dbReference type="Proteomes" id="UP000069443"/>
    </source>
</evidence>
<dbReference type="HAMAP" id="MF_00632">
    <property type="entry name" value="UPF0234"/>
    <property type="match status" value="1"/>
</dbReference>
<dbReference type="OrthoDB" id="9801447at2"/>
<dbReference type="InterPro" id="IPR007551">
    <property type="entry name" value="YajQ/Smlt4090-like"/>
</dbReference>
<dbReference type="PANTHER" id="PTHR30476">
    <property type="entry name" value="UPF0234 PROTEIN YAJQ"/>
    <property type="match status" value="1"/>
</dbReference>
<dbReference type="InterPro" id="IPR035570">
    <property type="entry name" value="UPF0234_N"/>
</dbReference>
<dbReference type="SUPFAM" id="SSF89963">
    <property type="entry name" value="YajQ-like"/>
    <property type="match status" value="2"/>
</dbReference>
<proteinExistence type="inferred from homology"/>
<dbReference type="CDD" id="cd11740">
    <property type="entry name" value="YajQ_like"/>
    <property type="match status" value="1"/>
</dbReference>
<evidence type="ECO:0000256" key="2">
    <source>
        <dbReference type="ARBA" id="ARBA00093450"/>
    </source>
</evidence>
<evidence type="ECO:0000256" key="3">
    <source>
        <dbReference type="HAMAP-Rule" id="MF_00632"/>
    </source>
</evidence>
<reference evidence="5" key="1">
    <citation type="journal article" date="2016" name="Genome Announc.">
        <title>Draft Genome Sequences of Five Rapidly Growing Mycobacterium Species, M. thermoresistibile, M. fortuitum subsp. acetamidolyticum, M. canariasense, M. brisbanense, and M. novocastrense.</title>
        <authorList>
            <person name="Katahira K."/>
            <person name="Ogura Y."/>
            <person name="Gotoh Y."/>
            <person name="Hayashi T."/>
        </authorList>
    </citation>
    <scope>NUCLEOTIDE SEQUENCE [LARGE SCALE GENOMIC DNA]</scope>
    <source>
        <strain evidence="5">JCM15298</strain>
    </source>
</reference>
<sequence length="163" mass="18051">MADSSFDIVSKFDRQEVDNALNQAAKELATRFDFRGTDTTIAWKGEEAVEIVSSTEERVKAAIDVFIEKLVRRDISMKAFEAGEPQPSGKTYKVTGTLKQGISSEQAKKITKIIRDDGPKGVKAQIQGDEIRVSSKKRDDLQAVIALLKGADLDVALQFVNYR</sequence>
<dbReference type="PANTHER" id="PTHR30476:SF0">
    <property type="entry name" value="UPF0234 PROTEIN YAJQ"/>
    <property type="match status" value="1"/>
</dbReference>
<dbReference type="STRING" id="228230.RMCC_4508"/>
<dbReference type="RefSeq" id="WP_062658426.1">
    <property type="nucleotide sequence ID" value="NZ_BCSY01000076.1"/>
</dbReference>
<dbReference type="GO" id="GO:0000166">
    <property type="term" value="F:nucleotide binding"/>
    <property type="evidence" value="ECO:0007669"/>
    <property type="project" value="UniProtKB-UniRule"/>
</dbReference>
<comment type="function">
    <text evidence="3">Nucleotide-binding protein.</text>
</comment>
<reference evidence="5" key="2">
    <citation type="submission" date="2016-02" db="EMBL/GenBank/DDBJ databases">
        <title>Draft genome sequence of five rapidly growing Mycobacterium species.</title>
        <authorList>
            <person name="Katahira K."/>
            <person name="Gotou Y."/>
            <person name="Iida K."/>
            <person name="Ogura Y."/>
            <person name="Hayashi T."/>
        </authorList>
    </citation>
    <scope>NUCLEOTIDE SEQUENCE [LARGE SCALE GENOMIC DNA]</scope>
    <source>
        <strain evidence="5">JCM15298</strain>
    </source>
</reference>
<dbReference type="Gene3D" id="3.30.70.860">
    <property type="match status" value="1"/>
</dbReference>
<keyword evidence="5" id="KW-1185">Reference proteome</keyword>
<evidence type="ECO:0000313" key="4">
    <source>
        <dbReference type="EMBL" id="GAS97542.1"/>
    </source>
</evidence>
<dbReference type="GO" id="GO:0005829">
    <property type="term" value="C:cytosol"/>
    <property type="evidence" value="ECO:0007669"/>
    <property type="project" value="TreeGrafter"/>
</dbReference>
<dbReference type="FunFam" id="3.30.70.860:FF:000004">
    <property type="entry name" value="UPF0234 protein AWC22_11905"/>
    <property type="match status" value="1"/>
</dbReference>
<dbReference type="Proteomes" id="UP000069443">
    <property type="component" value="Unassembled WGS sequence"/>
</dbReference>
<protein>
    <recommendedName>
        <fullName evidence="3">Nucleotide-binding protein RMCC_4508</fullName>
    </recommendedName>
</protein>